<evidence type="ECO:0000256" key="1">
    <source>
        <dbReference type="ARBA" id="ARBA00005417"/>
    </source>
</evidence>
<dbReference type="Gene3D" id="3.40.50.300">
    <property type="entry name" value="P-loop containing nucleotide triphosphate hydrolases"/>
    <property type="match status" value="1"/>
</dbReference>
<sequence length="343" mass="37602">MTKFPREAVPVAESPVVVIEHLTKRYGEFTALSDLSLTISQGQILGLIGPNGAGKTTAIRILVGLSRPTSGTARIAGADCLTEARRIKHLVGYMPDKFGSYDNMRVYEYLDFFGAAFGIPPRRRRERIEDVLTLTNTLPLRDKYVESLSHGMGQRVGIARTLLHDPQVLILDEPANGLDPQARIEMRELLLKLAGMGKTLLVTSHILPELARICHRMAIITHGQLRAYGTVEEIGRQVSHQRTVEVQLVRAEQVPQAAAVLRRSVEPDAEVVEAAAEGAVRFRTSYHEAELAGVLSALIQAGIQVAQFREVQTDLEEAFLTFARPAESPRKAAHVLAAAAGRP</sequence>
<comment type="caution">
    <text evidence="6">The sequence shown here is derived from an EMBL/GenBank/DDBJ whole genome shotgun (WGS) entry which is preliminary data.</text>
</comment>
<dbReference type="GO" id="GO:0005524">
    <property type="term" value="F:ATP binding"/>
    <property type="evidence" value="ECO:0007669"/>
    <property type="project" value="UniProtKB-KW"/>
</dbReference>
<organism evidence="6">
    <name type="scientific">Schlesneria paludicola</name>
    <dbReference type="NCBI Taxonomy" id="360056"/>
    <lineage>
        <taxon>Bacteria</taxon>
        <taxon>Pseudomonadati</taxon>
        <taxon>Planctomycetota</taxon>
        <taxon>Planctomycetia</taxon>
        <taxon>Planctomycetales</taxon>
        <taxon>Planctomycetaceae</taxon>
        <taxon>Schlesneria</taxon>
    </lineage>
</organism>
<dbReference type="EMBL" id="DSVQ01000010">
    <property type="protein sequence ID" value="HGT38605.1"/>
    <property type="molecule type" value="Genomic_DNA"/>
</dbReference>
<dbReference type="SUPFAM" id="SSF52540">
    <property type="entry name" value="P-loop containing nucleoside triphosphate hydrolases"/>
    <property type="match status" value="1"/>
</dbReference>
<dbReference type="InterPro" id="IPR003439">
    <property type="entry name" value="ABC_transporter-like_ATP-bd"/>
</dbReference>
<keyword evidence="4 6" id="KW-0067">ATP-binding</keyword>
<proteinExistence type="inferred from homology"/>
<feature type="domain" description="ABC transporter" evidence="5">
    <location>
        <begin position="17"/>
        <end position="247"/>
    </location>
</feature>
<reference evidence="6" key="1">
    <citation type="journal article" date="2020" name="mSystems">
        <title>Genome- and Community-Level Interaction Insights into Carbon Utilization and Element Cycling Functions of Hydrothermarchaeota in Hydrothermal Sediment.</title>
        <authorList>
            <person name="Zhou Z."/>
            <person name="Liu Y."/>
            <person name="Xu W."/>
            <person name="Pan J."/>
            <person name="Luo Z.H."/>
            <person name="Li M."/>
        </authorList>
    </citation>
    <scope>NUCLEOTIDE SEQUENCE [LARGE SCALE GENOMIC DNA]</scope>
    <source>
        <strain evidence="6">SpSt-508</strain>
    </source>
</reference>
<dbReference type="AlphaFoldDB" id="A0A7C4QNU4"/>
<dbReference type="GO" id="GO:0016887">
    <property type="term" value="F:ATP hydrolysis activity"/>
    <property type="evidence" value="ECO:0007669"/>
    <property type="project" value="InterPro"/>
</dbReference>
<dbReference type="SMART" id="SM00382">
    <property type="entry name" value="AAA"/>
    <property type="match status" value="1"/>
</dbReference>
<evidence type="ECO:0000313" key="6">
    <source>
        <dbReference type="EMBL" id="HGT38605.1"/>
    </source>
</evidence>
<dbReference type="CDD" id="cd03230">
    <property type="entry name" value="ABC_DR_subfamily_A"/>
    <property type="match status" value="1"/>
</dbReference>
<keyword evidence="2" id="KW-0813">Transport</keyword>
<dbReference type="PANTHER" id="PTHR43335:SF3">
    <property type="entry name" value="ABC TRANSPORTER"/>
    <property type="match status" value="1"/>
</dbReference>
<accession>A0A7C4QNU4</accession>
<comment type="similarity">
    <text evidence="1">Belongs to the ABC transporter superfamily.</text>
</comment>
<dbReference type="InterPro" id="IPR027417">
    <property type="entry name" value="P-loop_NTPase"/>
</dbReference>
<dbReference type="PANTHER" id="PTHR43335">
    <property type="entry name" value="ABC TRANSPORTER, ATP-BINDING PROTEIN"/>
    <property type="match status" value="1"/>
</dbReference>
<dbReference type="Pfam" id="PF00005">
    <property type="entry name" value="ABC_tran"/>
    <property type="match status" value="1"/>
</dbReference>
<evidence type="ECO:0000256" key="4">
    <source>
        <dbReference type="ARBA" id="ARBA00022840"/>
    </source>
</evidence>
<evidence type="ECO:0000256" key="2">
    <source>
        <dbReference type="ARBA" id="ARBA00022448"/>
    </source>
</evidence>
<evidence type="ECO:0000259" key="5">
    <source>
        <dbReference type="PROSITE" id="PS50893"/>
    </source>
</evidence>
<protein>
    <submittedName>
        <fullName evidence="6">ABC transporter ATP-binding protein</fullName>
    </submittedName>
</protein>
<gene>
    <name evidence="6" type="ORF">ENS64_04995</name>
</gene>
<evidence type="ECO:0000256" key="3">
    <source>
        <dbReference type="ARBA" id="ARBA00022741"/>
    </source>
</evidence>
<keyword evidence="3" id="KW-0547">Nucleotide-binding</keyword>
<dbReference type="InterPro" id="IPR003593">
    <property type="entry name" value="AAA+_ATPase"/>
</dbReference>
<name>A0A7C4QNU4_9PLAN</name>
<dbReference type="PROSITE" id="PS50893">
    <property type="entry name" value="ABC_TRANSPORTER_2"/>
    <property type="match status" value="1"/>
</dbReference>